<dbReference type="EMBL" id="BMKQ01000002">
    <property type="protein sequence ID" value="GGF56927.1"/>
    <property type="molecule type" value="Genomic_DNA"/>
</dbReference>
<evidence type="ECO:0000256" key="1">
    <source>
        <dbReference type="ARBA" id="ARBA00001974"/>
    </source>
</evidence>
<evidence type="ECO:0000259" key="5">
    <source>
        <dbReference type="Pfam" id="PF01266"/>
    </source>
</evidence>
<dbReference type="GO" id="GO:0005737">
    <property type="term" value="C:cytoplasm"/>
    <property type="evidence" value="ECO:0007669"/>
    <property type="project" value="TreeGrafter"/>
</dbReference>
<dbReference type="InterPro" id="IPR036188">
    <property type="entry name" value="FAD/NAD-bd_sf"/>
</dbReference>
<proteinExistence type="inferred from homology"/>
<sequence>MTQGLRPRTLDVMSSTSPRADTAVDLVVVGAGIVGLAHAAEALDRGLRVVVLERDEHAVGASVRNFGHVCTTAQGGRALDLALVARQTWLDLGRKAGFEVTEAGTLVLARAEDEVAVLEELAAERGAEQVRLLDPAAAAERSGVDVPDLQRAAHLPLDLRVDPREAVPALARWLSEAGVGIRFGTHVGEIVPSGDEVLVRTGRGEVRARHVVHAVGHDVDRLFPSLAEEYAVRRCRLQMLEVAPPGDVRIAPALLTGLSMARYAGLAAMPSADAVAARFAADAPELLALDVNLMLTQRPDGSIVLGDTHHRAVTHDAFDEETDAALLLREGARLLGAPLTVRRRWRGVYASSSRTDFLVAAPHPLVRVVSVTSGIGMTTSFGLAPTVLDQLL</sequence>
<evidence type="ECO:0000256" key="3">
    <source>
        <dbReference type="ARBA" id="ARBA00022630"/>
    </source>
</evidence>
<reference evidence="6" key="2">
    <citation type="submission" date="2020-09" db="EMBL/GenBank/DDBJ databases">
        <authorList>
            <person name="Sun Q."/>
            <person name="Zhou Y."/>
        </authorList>
    </citation>
    <scope>NUCLEOTIDE SEQUENCE</scope>
    <source>
        <strain evidence="6">CGMCC 1.16067</strain>
    </source>
</reference>
<dbReference type="Pfam" id="PF01266">
    <property type="entry name" value="DAO"/>
    <property type="match status" value="1"/>
</dbReference>
<accession>A0A917BUL9</accession>
<evidence type="ECO:0000256" key="2">
    <source>
        <dbReference type="ARBA" id="ARBA00009410"/>
    </source>
</evidence>
<evidence type="ECO:0000313" key="7">
    <source>
        <dbReference type="Proteomes" id="UP000649179"/>
    </source>
</evidence>
<dbReference type="Gene3D" id="3.50.50.60">
    <property type="entry name" value="FAD/NAD(P)-binding domain"/>
    <property type="match status" value="1"/>
</dbReference>
<protein>
    <submittedName>
        <fullName evidence="6">FAD dependent oxidoreductase</fullName>
    </submittedName>
</protein>
<keyword evidence="4" id="KW-0560">Oxidoreductase</keyword>
<organism evidence="6 7">
    <name type="scientific">Marmoricola endophyticus</name>
    <dbReference type="NCBI Taxonomy" id="2040280"/>
    <lineage>
        <taxon>Bacteria</taxon>
        <taxon>Bacillati</taxon>
        <taxon>Actinomycetota</taxon>
        <taxon>Actinomycetes</taxon>
        <taxon>Propionibacteriales</taxon>
        <taxon>Nocardioidaceae</taxon>
        <taxon>Marmoricola</taxon>
    </lineage>
</organism>
<comment type="cofactor">
    <cofactor evidence="1">
        <name>FAD</name>
        <dbReference type="ChEBI" id="CHEBI:57692"/>
    </cofactor>
</comment>
<name>A0A917BUL9_9ACTN</name>
<dbReference type="SUPFAM" id="SSF51905">
    <property type="entry name" value="FAD/NAD(P)-binding domain"/>
    <property type="match status" value="1"/>
</dbReference>
<dbReference type="AlphaFoldDB" id="A0A917BUL9"/>
<evidence type="ECO:0000256" key="4">
    <source>
        <dbReference type="ARBA" id="ARBA00023002"/>
    </source>
</evidence>
<comment type="similarity">
    <text evidence="2">Belongs to the DadA oxidoreductase family.</text>
</comment>
<dbReference type="Gene3D" id="3.30.9.10">
    <property type="entry name" value="D-Amino Acid Oxidase, subunit A, domain 2"/>
    <property type="match status" value="1"/>
</dbReference>
<dbReference type="PANTHER" id="PTHR13847:SF286">
    <property type="entry name" value="D-AMINO ACID DEHYDROGENASE"/>
    <property type="match status" value="1"/>
</dbReference>
<feature type="domain" description="FAD dependent oxidoreductase" evidence="5">
    <location>
        <begin position="25"/>
        <end position="384"/>
    </location>
</feature>
<dbReference type="InterPro" id="IPR006076">
    <property type="entry name" value="FAD-dep_OxRdtase"/>
</dbReference>
<dbReference type="NCBIfam" id="TIGR03364">
    <property type="entry name" value="HpnW_proposed"/>
    <property type="match status" value="1"/>
</dbReference>
<dbReference type="InterPro" id="IPR017741">
    <property type="entry name" value="FAD-dependent_OxRdtase_HpnW"/>
</dbReference>
<comment type="caution">
    <text evidence="6">The sequence shown here is derived from an EMBL/GenBank/DDBJ whole genome shotgun (WGS) entry which is preliminary data.</text>
</comment>
<gene>
    <name evidence="6" type="ORF">GCM10011519_33570</name>
</gene>
<dbReference type="PANTHER" id="PTHR13847">
    <property type="entry name" value="SARCOSINE DEHYDROGENASE-RELATED"/>
    <property type="match status" value="1"/>
</dbReference>
<reference evidence="6" key="1">
    <citation type="journal article" date="2014" name="Int. J. Syst. Evol. Microbiol.">
        <title>Complete genome sequence of Corynebacterium casei LMG S-19264T (=DSM 44701T), isolated from a smear-ripened cheese.</title>
        <authorList>
            <consortium name="US DOE Joint Genome Institute (JGI-PGF)"/>
            <person name="Walter F."/>
            <person name="Albersmeier A."/>
            <person name="Kalinowski J."/>
            <person name="Ruckert C."/>
        </authorList>
    </citation>
    <scope>NUCLEOTIDE SEQUENCE</scope>
    <source>
        <strain evidence="6">CGMCC 1.16067</strain>
    </source>
</reference>
<keyword evidence="3" id="KW-0285">Flavoprotein</keyword>
<dbReference type="Proteomes" id="UP000649179">
    <property type="component" value="Unassembled WGS sequence"/>
</dbReference>
<keyword evidence="7" id="KW-1185">Reference proteome</keyword>
<evidence type="ECO:0000313" key="6">
    <source>
        <dbReference type="EMBL" id="GGF56927.1"/>
    </source>
</evidence>
<dbReference type="GO" id="GO:0016491">
    <property type="term" value="F:oxidoreductase activity"/>
    <property type="evidence" value="ECO:0007669"/>
    <property type="project" value="UniProtKB-KW"/>
</dbReference>